<dbReference type="InterPro" id="IPR031107">
    <property type="entry name" value="Small_HSP"/>
</dbReference>
<accession>A0A9W8ASA5</accession>
<sequence length="157" mass="17978">MSLTHWRRDDPFRALDRPWNRFVDFWGGYDPAETALARHLGLGQHDGDTWSPRADMYDNDKNYVIHAELPGVRREEATVNVEGDTLTVTGETHEESSESRENARIQERRFGRFRRSFPIPGDADLENVSAKFHDGVLDVNIPKVKGTKGSRRSIQIS</sequence>
<dbReference type="Gene3D" id="2.60.40.790">
    <property type="match status" value="1"/>
</dbReference>
<keyword evidence="6" id="KW-1185">Reference proteome</keyword>
<gene>
    <name evidence="5" type="ORF">IWQ62_004757</name>
</gene>
<protein>
    <recommendedName>
        <fullName evidence="4">SHSP domain-containing protein</fullName>
    </recommendedName>
</protein>
<dbReference type="SUPFAM" id="SSF49764">
    <property type="entry name" value="HSP20-like chaperones"/>
    <property type="match status" value="1"/>
</dbReference>
<dbReference type="CDD" id="cd06464">
    <property type="entry name" value="ACD_sHsps-like"/>
    <property type="match status" value="1"/>
</dbReference>
<dbReference type="OrthoDB" id="1431247at2759"/>
<comment type="similarity">
    <text evidence="2 3">Belongs to the small heat shock protein (HSP20) family.</text>
</comment>
<evidence type="ECO:0000313" key="6">
    <source>
        <dbReference type="Proteomes" id="UP001150925"/>
    </source>
</evidence>
<proteinExistence type="inferred from homology"/>
<evidence type="ECO:0000313" key="5">
    <source>
        <dbReference type="EMBL" id="KAJ1959072.1"/>
    </source>
</evidence>
<dbReference type="InterPro" id="IPR002068">
    <property type="entry name" value="A-crystallin/Hsp20_dom"/>
</dbReference>
<dbReference type="Proteomes" id="UP001150925">
    <property type="component" value="Unassembled WGS sequence"/>
</dbReference>
<dbReference type="PANTHER" id="PTHR11527">
    <property type="entry name" value="HEAT-SHOCK PROTEIN 20 FAMILY MEMBER"/>
    <property type="match status" value="1"/>
</dbReference>
<evidence type="ECO:0000256" key="3">
    <source>
        <dbReference type="RuleBase" id="RU003616"/>
    </source>
</evidence>
<dbReference type="Pfam" id="PF00011">
    <property type="entry name" value="HSP20"/>
    <property type="match status" value="1"/>
</dbReference>
<dbReference type="EMBL" id="JANBPY010001689">
    <property type="protein sequence ID" value="KAJ1959072.1"/>
    <property type="molecule type" value="Genomic_DNA"/>
</dbReference>
<evidence type="ECO:0000259" key="4">
    <source>
        <dbReference type="PROSITE" id="PS01031"/>
    </source>
</evidence>
<name>A0A9W8ASA5_9FUNG</name>
<evidence type="ECO:0000256" key="2">
    <source>
        <dbReference type="PROSITE-ProRule" id="PRU00285"/>
    </source>
</evidence>
<dbReference type="AlphaFoldDB" id="A0A9W8ASA5"/>
<evidence type="ECO:0000256" key="1">
    <source>
        <dbReference type="ARBA" id="ARBA00023016"/>
    </source>
</evidence>
<organism evidence="5 6">
    <name type="scientific">Dispira parvispora</name>
    <dbReference type="NCBI Taxonomy" id="1520584"/>
    <lineage>
        <taxon>Eukaryota</taxon>
        <taxon>Fungi</taxon>
        <taxon>Fungi incertae sedis</taxon>
        <taxon>Zoopagomycota</taxon>
        <taxon>Kickxellomycotina</taxon>
        <taxon>Dimargaritomycetes</taxon>
        <taxon>Dimargaritales</taxon>
        <taxon>Dimargaritaceae</taxon>
        <taxon>Dispira</taxon>
    </lineage>
</organism>
<comment type="caution">
    <text evidence="5">The sequence shown here is derived from an EMBL/GenBank/DDBJ whole genome shotgun (WGS) entry which is preliminary data.</text>
</comment>
<feature type="domain" description="SHSP" evidence="4">
    <location>
        <begin position="45"/>
        <end position="157"/>
    </location>
</feature>
<dbReference type="InterPro" id="IPR008978">
    <property type="entry name" value="HSP20-like_chaperone"/>
</dbReference>
<dbReference type="PROSITE" id="PS01031">
    <property type="entry name" value="SHSP"/>
    <property type="match status" value="1"/>
</dbReference>
<keyword evidence="1" id="KW-0346">Stress response</keyword>
<reference evidence="5" key="1">
    <citation type="submission" date="2022-07" db="EMBL/GenBank/DDBJ databases">
        <title>Phylogenomic reconstructions and comparative analyses of Kickxellomycotina fungi.</title>
        <authorList>
            <person name="Reynolds N.K."/>
            <person name="Stajich J.E."/>
            <person name="Barry K."/>
            <person name="Grigoriev I.V."/>
            <person name="Crous P."/>
            <person name="Smith M.E."/>
        </authorList>
    </citation>
    <scope>NUCLEOTIDE SEQUENCE</scope>
    <source>
        <strain evidence="5">RSA 1196</strain>
    </source>
</reference>